<protein>
    <recommendedName>
        <fullName evidence="1">AMP-dependent synthetase/ligase domain-containing protein</fullName>
    </recommendedName>
</protein>
<dbReference type="GO" id="GO:0043041">
    <property type="term" value="P:amino acid activation for nonribosomal peptide biosynthetic process"/>
    <property type="evidence" value="ECO:0007669"/>
    <property type="project" value="TreeGrafter"/>
</dbReference>
<dbReference type="PANTHER" id="PTHR45527">
    <property type="entry name" value="NONRIBOSOMAL PEPTIDE SYNTHETASE"/>
    <property type="match status" value="1"/>
</dbReference>
<evidence type="ECO:0000313" key="2">
    <source>
        <dbReference type="EMBL" id="KAF4629082.1"/>
    </source>
</evidence>
<dbReference type="GO" id="GO:0044550">
    <property type="term" value="P:secondary metabolite biosynthetic process"/>
    <property type="evidence" value="ECO:0007669"/>
    <property type="project" value="TreeGrafter"/>
</dbReference>
<feature type="domain" description="AMP-dependent synthetase/ligase" evidence="1">
    <location>
        <begin position="37"/>
        <end position="142"/>
    </location>
</feature>
<gene>
    <name evidence="2" type="ORF">G7Y89_g9068</name>
</gene>
<comment type="caution">
    <text evidence="2">The sequence shown here is derived from an EMBL/GenBank/DDBJ whole genome shotgun (WGS) entry which is preliminary data.</text>
</comment>
<reference evidence="2 3" key="1">
    <citation type="submission" date="2020-03" db="EMBL/GenBank/DDBJ databases">
        <title>Draft Genome Sequence of Cudoniella acicularis.</title>
        <authorList>
            <person name="Buettner E."/>
            <person name="Kellner H."/>
        </authorList>
    </citation>
    <scope>NUCLEOTIDE SEQUENCE [LARGE SCALE GENOMIC DNA]</scope>
    <source>
        <strain evidence="2 3">DSM 108380</strain>
    </source>
</reference>
<dbReference type="EMBL" id="JAAMPI010000722">
    <property type="protein sequence ID" value="KAF4629082.1"/>
    <property type="molecule type" value="Genomic_DNA"/>
</dbReference>
<evidence type="ECO:0000313" key="3">
    <source>
        <dbReference type="Proteomes" id="UP000566819"/>
    </source>
</evidence>
<dbReference type="GO" id="GO:0005737">
    <property type="term" value="C:cytoplasm"/>
    <property type="evidence" value="ECO:0007669"/>
    <property type="project" value="TreeGrafter"/>
</dbReference>
<dbReference type="Gene3D" id="3.40.50.980">
    <property type="match status" value="2"/>
</dbReference>
<dbReference type="SUPFAM" id="SSF56801">
    <property type="entry name" value="Acetyl-CoA synthetase-like"/>
    <property type="match status" value="1"/>
</dbReference>
<accession>A0A8H4W0H0</accession>
<keyword evidence="3" id="KW-1185">Reference proteome</keyword>
<dbReference type="Pfam" id="PF00501">
    <property type="entry name" value="AMP-binding"/>
    <property type="match status" value="1"/>
</dbReference>
<proteinExistence type="predicted"/>
<sequence length="156" mass="17351">MAPIEEKILTPSDFQHHLEYGVVFLFAVPSHPRGPSKKDPENVVLECHTDRPITYRELNERSNRLARYLAHAYPKSQKVVALCLEKGHVLVISVLAIMKAGMAWVPIPMDAPAARISNILEACDAKLALCSNATQHILANLVPCLKPDEIFDTAQF</sequence>
<dbReference type="AlphaFoldDB" id="A0A8H4W0H0"/>
<dbReference type="PANTHER" id="PTHR45527:SF1">
    <property type="entry name" value="FATTY ACID SYNTHASE"/>
    <property type="match status" value="1"/>
</dbReference>
<name>A0A8H4W0H0_9HELO</name>
<dbReference type="GO" id="GO:0031177">
    <property type="term" value="F:phosphopantetheine binding"/>
    <property type="evidence" value="ECO:0007669"/>
    <property type="project" value="TreeGrafter"/>
</dbReference>
<dbReference type="InterPro" id="IPR000873">
    <property type="entry name" value="AMP-dep_synth/lig_dom"/>
</dbReference>
<dbReference type="Proteomes" id="UP000566819">
    <property type="component" value="Unassembled WGS sequence"/>
</dbReference>
<evidence type="ECO:0000259" key="1">
    <source>
        <dbReference type="Pfam" id="PF00501"/>
    </source>
</evidence>
<organism evidence="2 3">
    <name type="scientific">Cudoniella acicularis</name>
    <dbReference type="NCBI Taxonomy" id="354080"/>
    <lineage>
        <taxon>Eukaryota</taxon>
        <taxon>Fungi</taxon>
        <taxon>Dikarya</taxon>
        <taxon>Ascomycota</taxon>
        <taxon>Pezizomycotina</taxon>
        <taxon>Leotiomycetes</taxon>
        <taxon>Helotiales</taxon>
        <taxon>Tricladiaceae</taxon>
        <taxon>Cudoniella</taxon>
    </lineage>
</organism>
<dbReference type="OrthoDB" id="416786at2759"/>